<dbReference type="Proteomes" id="UP000053789">
    <property type="component" value="Unassembled WGS sequence"/>
</dbReference>
<dbReference type="PROSITE" id="PS00411">
    <property type="entry name" value="KINESIN_MOTOR_1"/>
    <property type="match status" value="1"/>
</dbReference>
<dbReference type="GO" id="GO:0051231">
    <property type="term" value="P:spindle elongation"/>
    <property type="evidence" value="ECO:0007669"/>
    <property type="project" value="TreeGrafter"/>
</dbReference>
<dbReference type="InterPro" id="IPR019821">
    <property type="entry name" value="Kinesin_motor_CS"/>
</dbReference>
<keyword evidence="11" id="KW-1185">Reference proteome</keyword>
<gene>
    <name evidence="10" type="ORF">Z519_09494</name>
</gene>
<evidence type="ECO:0000313" key="11">
    <source>
        <dbReference type="Proteomes" id="UP000053789"/>
    </source>
</evidence>
<evidence type="ECO:0000259" key="9">
    <source>
        <dbReference type="PROSITE" id="PS50067"/>
    </source>
</evidence>
<comment type="subcellular location">
    <subcellularLocation>
        <location evidence="1">Cytoplasm</location>
    </subcellularLocation>
</comment>
<evidence type="ECO:0000256" key="3">
    <source>
        <dbReference type="ARBA" id="ARBA00022741"/>
    </source>
</evidence>
<evidence type="ECO:0000256" key="8">
    <source>
        <dbReference type="SAM" id="MobiDB-lite"/>
    </source>
</evidence>
<dbReference type="PROSITE" id="PS50067">
    <property type="entry name" value="KINESIN_MOTOR_2"/>
    <property type="match status" value="1"/>
</dbReference>
<evidence type="ECO:0000256" key="6">
    <source>
        <dbReference type="PROSITE-ProRule" id="PRU00283"/>
    </source>
</evidence>
<dbReference type="Gene3D" id="3.40.850.10">
    <property type="entry name" value="Kinesin motor domain"/>
    <property type="match status" value="1"/>
</dbReference>
<protein>
    <recommendedName>
        <fullName evidence="7">Kinesin-like protein</fullName>
    </recommendedName>
</protein>
<dbReference type="OrthoDB" id="3176171at2759"/>
<keyword evidence="7" id="KW-0493">Microtubule</keyword>
<keyword evidence="3 6" id="KW-0547">Nucleotide-binding</keyword>
<feature type="domain" description="Kinesin motor" evidence="9">
    <location>
        <begin position="31"/>
        <end position="475"/>
    </location>
</feature>
<organism evidence="10 11">
    <name type="scientific">Cladophialophora bantiana (strain ATCC 10958 / CBS 173.52 / CDC B-1940 / NIH 8579)</name>
    <name type="common">Xylohypha bantiana</name>
    <dbReference type="NCBI Taxonomy" id="1442370"/>
    <lineage>
        <taxon>Eukaryota</taxon>
        <taxon>Fungi</taxon>
        <taxon>Dikarya</taxon>
        <taxon>Ascomycota</taxon>
        <taxon>Pezizomycotina</taxon>
        <taxon>Eurotiomycetes</taxon>
        <taxon>Chaetothyriomycetidae</taxon>
        <taxon>Chaetothyriales</taxon>
        <taxon>Herpotrichiellaceae</taxon>
        <taxon>Cladophialophora</taxon>
    </lineage>
</organism>
<dbReference type="PANTHER" id="PTHR47969:SF15">
    <property type="entry name" value="CHROMOSOME-ASSOCIATED KINESIN KIF4A-RELATED"/>
    <property type="match status" value="1"/>
</dbReference>
<dbReference type="Pfam" id="PF00225">
    <property type="entry name" value="Kinesin"/>
    <property type="match status" value="2"/>
</dbReference>
<comment type="similarity">
    <text evidence="6 7">Belongs to the TRAFAC class myosin-kinesin ATPase superfamily. Kinesin family.</text>
</comment>
<keyword evidence="2" id="KW-0963">Cytoplasm</keyword>
<evidence type="ECO:0000256" key="4">
    <source>
        <dbReference type="ARBA" id="ARBA00022840"/>
    </source>
</evidence>
<dbReference type="HOGENOM" id="CLU_050084_0_0_1"/>
<keyword evidence="6 7" id="KW-0505">Motor protein</keyword>
<dbReference type="InterPro" id="IPR001752">
    <property type="entry name" value="Kinesin_motor_dom"/>
</dbReference>
<dbReference type="RefSeq" id="XP_016616732.1">
    <property type="nucleotide sequence ID" value="XM_016767216.1"/>
</dbReference>
<dbReference type="SUPFAM" id="SSF52540">
    <property type="entry name" value="P-loop containing nucleoside triphosphate hydrolases"/>
    <property type="match status" value="1"/>
</dbReference>
<name>A0A0D2HA16_CLAB1</name>
<dbReference type="VEuPathDB" id="FungiDB:Z519_09494"/>
<evidence type="ECO:0000256" key="7">
    <source>
        <dbReference type="RuleBase" id="RU000394"/>
    </source>
</evidence>
<dbReference type="GO" id="GO:0007018">
    <property type="term" value="P:microtubule-based movement"/>
    <property type="evidence" value="ECO:0007669"/>
    <property type="project" value="InterPro"/>
</dbReference>
<dbReference type="InterPro" id="IPR036961">
    <property type="entry name" value="Kinesin_motor_dom_sf"/>
</dbReference>
<dbReference type="GO" id="GO:0005875">
    <property type="term" value="C:microtubule associated complex"/>
    <property type="evidence" value="ECO:0007669"/>
    <property type="project" value="TreeGrafter"/>
</dbReference>
<evidence type="ECO:0000313" key="10">
    <source>
        <dbReference type="EMBL" id="KIW90063.1"/>
    </source>
</evidence>
<dbReference type="EMBL" id="KN846994">
    <property type="protein sequence ID" value="KIW90063.1"/>
    <property type="molecule type" value="Genomic_DNA"/>
</dbReference>
<evidence type="ECO:0000256" key="5">
    <source>
        <dbReference type="ARBA" id="ARBA00023054"/>
    </source>
</evidence>
<evidence type="ECO:0000256" key="2">
    <source>
        <dbReference type="ARBA" id="ARBA00022490"/>
    </source>
</evidence>
<keyword evidence="5" id="KW-0175">Coiled coil</keyword>
<feature type="region of interest" description="Disordered" evidence="8">
    <location>
        <begin position="1"/>
        <end position="25"/>
    </location>
</feature>
<dbReference type="GO" id="GO:0005524">
    <property type="term" value="F:ATP binding"/>
    <property type="evidence" value="ECO:0007669"/>
    <property type="project" value="UniProtKB-UniRule"/>
</dbReference>
<dbReference type="GO" id="GO:0008017">
    <property type="term" value="F:microtubule binding"/>
    <property type="evidence" value="ECO:0007669"/>
    <property type="project" value="InterPro"/>
</dbReference>
<dbReference type="GO" id="GO:0005874">
    <property type="term" value="C:microtubule"/>
    <property type="evidence" value="ECO:0007669"/>
    <property type="project" value="UniProtKB-KW"/>
</dbReference>
<dbReference type="GeneID" id="27702422"/>
<dbReference type="InterPro" id="IPR027417">
    <property type="entry name" value="P-loop_NTPase"/>
</dbReference>
<dbReference type="PANTHER" id="PTHR47969">
    <property type="entry name" value="CHROMOSOME-ASSOCIATED KINESIN KIF4A-RELATED"/>
    <property type="match status" value="1"/>
</dbReference>
<reference evidence="10" key="1">
    <citation type="submission" date="2015-01" db="EMBL/GenBank/DDBJ databases">
        <title>The Genome Sequence of Cladophialophora bantiana CBS 173.52.</title>
        <authorList>
            <consortium name="The Broad Institute Genomics Platform"/>
            <person name="Cuomo C."/>
            <person name="de Hoog S."/>
            <person name="Gorbushina A."/>
            <person name="Stielow B."/>
            <person name="Teixiera M."/>
            <person name="Abouelleil A."/>
            <person name="Chapman S.B."/>
            <person name="Priest M."/>
            <person name="Young S.K."/>
            <person name="Wortman J."/>
            <person name="Nusbaum C."/>
            <person name="Birren B."/>
        </authorList>
    </citation>
    <scope>NUCLEOTIDE SEQUENCE [LARGE SCALE GENOMIC DNA]</scope>
    <source>
        <strain evidence="10">CBS 173.52</strain>
    </source>
</reference>
<dbReference type="GO" id="GO:0003777">
    <property type="term" value="F:microtubule motor activity"/>
    <property type="evidence" value="ECO:0007669"/>
    <property type="project" value="InterPro"/>
</dbReference>
<dbReference type="InterPro" id="IPR027640">
    <property type="entry name" value="Kinesin-like_fam"/>
</dbReference>
<proteinExistence type="inferred from homology"/>
<dbReference type="GO" id="GO:0005737">
    <property type="term" value="C:cytoplasm"/>
    <property type="evidence" value="ECO:0007669"/>
    <property type="project" value="UniProtKB-SubCell"/>
</dbReference>
<keyword evidence="4 6" id="KW-0067">ATP-binding</keyword>
<sequence length="485" mass="52875">MQLIIDGNSSGQGLSLRNKETPTGGTFQGPGFKVYARWRPLSLSEQARAEIECNTIQHSNTNMSVSLASRPESGRPRSWKSAPSFTHIFEPDASNNDVFETTVAPAITQVLSGATCNFFAYGHSGSGKTHTIIGYDYDRNENLGLSLAAARDLMAALDRVNAACSADESGGGQSTFGIGLRLYELRKKSAFDLLNKRTECFVREGPDGQTHIRGQTELLDGGKVRVRPIVTRPCWTLEDLRRELLTALELRSTGSSTVHDQSSRTHAVLELEVVNKELLEARDLVIERQSELVPVAKRATDIYLEESMKSLIKTPEGKYIPNPDHPLDQTRIDAAEATKSEFEARLRAAEDNVTTILASRSHPSLGGKFVFVDLAGSEYFDAAAGAVGRNITPQDRQEGRQINSDLFALKEVIRARALKQTRIPYRSAPLTMVLREHFTASAESSSAMILTISPSAEQYAATVNTLKYGNLVGVAGGDQAGMAEA</sequence>
<dbReference type="PRINTS" id="PR00380">
    <property type="entry name" value="KINESINHEAVY"/>
</dbReference>
<feature type="binding site" evidence="6">
    <location>
        <begin position="122"/>
        <end position="129"/>
    </location>
    <ligand>
        <name>ATP</name>
        <dbReference type="ChEBI" id="CHEBI:30616"/>
    </ligand>
</feature>
<dbReference type="SMART" id="SM00129">
    <property type="entry name" value="KISc"/>
    <property type="match status" value="1"/>
</dbReference>
<dbReference type="GO" id="GO:0007052">
    <property type="term" value="P:mitotic spindle organization"/>
    <property type="evidence" value="ECO:0007669"/>
    <property type="project" value="TreeGrafter"/>
</dbReference>
<accession>A0A0D2HA16</accession>
<dbReference type="AlphaFoldDB" id="A0A0D2HA16"/>
<evidence type="ECO:0000256" key="1">
    <source>
        <dbReference type="ARBA" id="ARBA00004496"/>
    </source>
</evidence>